<dbReference type="PANTHER" id="PTHR43317:SF3">
    <property type="entry name" value="BLR2883 PROTEIN"/>
    <property type="match status" value="1"/>
</dbReference>
<evidence type="ECO:0000256" key="2">
    <source>
        <dbReference type="SAM" id="MobiDB-lite"/>
    </source>
</evidence>
<evidence type="ECO:0008006" key="5">
    <source>
        <dbReference type="Google" id="ProtNLM"/>
    </source>
</evidence>
<organism evidence="3 4">
    <name type="scientific">Deinococcus aetherius</name>
    <dbReference type="NCBI Taxonomy" id="200252"/>
    <lineage>
        <taxon>Bacteria</taxon>
        <taxon>Thermotogati</taxon>
        <taxon>Deinococcota</taxon>
        <taxon>Deinococci</taxon>
        <taxon>Deinococcales</taxon>
        <taxon>Deinococcaceae</taxon>
        <taxon>Deinococcus</taxon>
    </lineage>
</organism>
<dbReference type="Proteomes" id="UP001064971">
    <property type="component" value="Chromosome"/>
</dbReference>
<dbReference type="EMBL" id="AP026560">
    <property type="protein sequence ID" value="BDP41843.1"/>
    <property type="molecule type" value="Genomic_DNA"/>
</dbReference>
<dbReference type="Pfam" id="PF01564">
    <property type="entry name" value="Spermine_synth"/>
    <property type="match status" value="1"/>
</dbReference>
<keyword evidence="1" id="KW-0620">Polyamine biosynthesis</keyword>
<dbReference type="CDD" id="cd02440">
    <property type="entry name" value="AdoMet_MTases"/>
    <property type="match status" value="1"/>
</dbReference>
<sequence>MIPWVPLGRAPIPGTDQSLCLYRRGELPEYSIQISGYVSELMNSRQHASEDALAHLACAVIAGRSSPHVLVGGLGMGFTLAAALGSLGPGATVTVAELVPEVVEWNRGPLGDCAGRPLEDPRTRVHVGDVAELLRTREAAFDAVLLDVDNGPEGMTHQANSWLYSPGGLAAARRTLRPGGVLAVWSATPDPRFTNRLRRAGFRVEVRTARARPGKGAHHTIWLAHAPASHAPWGEPARKSGRPAGTRST</sequence>
<protein>
    <recommendedName>
        <fullName evidence="5">Spermidine synthase</fullName>
    </recommendedName>
</protein>
<dbReference type="Gene3D" id="3.40.50.150">
    <property type="entry name" value="Vaccinia Virus protein VP39"/>
    <property type="match status" value="1"/>
</dbReference>
<accession>A0ABM8ADI3</accession>
<evidence type="ECO:0000256" key="1">
    <source>
        <dbReference type="ARBA" id="ARBA00023115"/>
    </source>
</evidence>
<gene>
    <name evidence="3" type="ORF">DAETH_18120</name>
</gene>
<reference evidence="3" key="1">
    <citation type="submission" date="2022-07" db="EMBL/GenBank/DDBJ databases">
        <title>Complete Genome Sequence of the Radioresistant Bacterium Deinococcus aetherius ST0316, Isolated from the Air Dust collected in Lower Stratosphere above Japan.</title>
        <authorList>
            <person name="Satoh K."/>
            <person name="Hagiwara K."/>
            <person name="Katsumata K."/>
            <person name="Kubo A."/>
            <person name="Yokobori S."/>
            <person name="Yamagishi A."/>
            <person name="Oono Y."/>
            <person name="Narumi I."/>
        </authorList>
    </citation>
    <scope>NUCLEOTIDE SEQUENCE</scope>
    <source>
        <strain evidence="3">ST0316</strain>
    </source>
</reference>
<dbReference type="PANTHER" id="PTHR43317">
    <property type="entry name" value="THERMOSPERMINE SYNTHASE ACAULIS5"/>
    <property type="match status" value="1"/>
</dbReference>
<evidence type="ECO:0000313" key="3">
    <source>
        <dbReference type="EMBL" id="BDP41843.1"/>
    </source>
</evidence>
<proteinExistence type="predicted"/>
<dbReference type="InterPro" id="IPR029063">
    <property type="entry name" value="SAM-dependent_MTases_sf"/>
</dbReference>
<dbReference type="RefSeq" id="WP_264774568.1">
    <property type="nucleotide sequence ID" value="NZ_AP026560.1"/>
</dbReference>
<evidence type="ECO:0000313" key="4">
    <source>
        <dbReference type="Proteomes" id="UP001064971"/>
    </source>
</evidence>
<keyword evidence="4" id="KW-1185">Reference proteome</keyword>
<dbReference type="SUPFAM" id="SSF53335">
    <property type="entry name" value="S-adenosyl-L-methionine-dependent methyltransferases"/>
    <property type="match status" value="1"/>
</dbReference>
<feature type="region of interest" description="Disordered" evidence="2">
    <location>
        <begin position="228"/>
        <end position="249"/>
    </location>
</feature>
<name>A0ABM8ADI3_9DEIO</name>